<dbReference type="OrthoDB" id="9809995at2"/>
<keyword evidence="5" id="KW-0819">tRNA processing</keyword>
<comment type="similarity">
    <text evidence="2">Belongs to the KAE1 / TsaD family. TsaB subfamily.</text>
</comment>
<keyword evidence="8" id="KW-0808">Transferase</keyword>
<evidence type="ECO:0000256" key="1">
    <source>
        <dbReference type="ARBA" id="ARBA00004496"/>
    </source>
</evidence>
<dbReference type="GO" id="GO:0005829">
    <property type="term" value="C:cytosol"/>
    <property type="evidence" value="ECO:0007669"/>
    <property type="project" value="TreeGrafter"/>
</dbReference>
<evidence type="ECO:0000313" key="9">
    <source>
        <dbReference type="Proteomes" id="UP000238220"/>
    </source>
</evidence>
<dbReference type="Gene3D" id="3.30.420.40">
    <property type="match status" value="2"/>
</dbReference>
<evidence type="ECO:0000256" key="6">
    <source>
        <dbReference type="ARBA" id="ARBA00032446"/>
    </source>
</evidence>
<dbReference type="PANTHER" id="PTHR11735">
    <property type="entry name" value="TRNA N6-ADENOSINE THREONYLCARBAMOYLTRANSFERASE"/>
    <property type="match status" value="1"/>
</dbReference>
<sequence>MKILALDTATEACSVALSVDGRIQERFETAGRSHTERLMPMVQELVAGAGLAFSQLDGIACGVGPGSFAGVRIGVGYTKGLALALDRPVVGVSSLPAMALRAIRGGASRVLAAIDARMNEVYWGAYRATADGLPQPLLEERVCTPVEVPRTAGGEWTAVGTGWGSYGDALRAAAAVEPRQVVADALPHAEDILRLALPQFQGGQAISGDALLPLYLRNKVALTLLEQAALRASR</sequence>
<reference evidence="8 9" key="1">
    <citation type="submission" date="2018-02" db="EMBL/GenBank/DDBJ databases">
        <title>Genome sequencing of Solimonas sp. HR-BB.</title>
        <authorList>
            <person name="Lee Y."/>
            <person name="Jeon C.O."/>
        </authorList>
    </citation>
    <scope>NUCLEOTIDE SEQUENCE [LARGE SCALE GENOMIC DNA]</scope>
    <source>
        <strain evidence="8 9">HR-BB</strain>
    </source>
</reference>
<evidence type="ECO:0000259" key="7">
    <source>
        <dbReference type="Pfam" id="PF00814"/>
    </source>
</evidence>
<dbReference type="SUPFAM" id="SSF53067">
    <property type="entry name" value="Actin-like ATPase domain"/>
    <property type="match status" value="2"/>
</dbReference>
<dbReference type="CDD" id="cd24032">
    <property type="entry name" value="ASKHA_NBD_TsaB"/>
    <property type="match status" value="1"/>
</dbReference>
<comment type="subcellular location">
    <subcellularLocation>
        <location evidence="1">Cytoplasm</location>
    </subcellularLocation>
</comment>
<dbReference type="InterPro" id="IPR000905">
    <property type="entry name" value="Gcp-like_dom"/>
</dbReference>
<dbReference type="InterPro" id="IPR022496">
    <property type="entry name" value="T6A_TsaB"/>
</dbReference>
<evidence type="ECO:0000313" key="8">
    <source>
        <dbReference type="EMBL" id="PPE72982.1"/>
    </source>
</evidence>
<proteinExistence type="inferred from homology"/>
<accession>A0A2S5TDI2</accession>
<keyword evidence="9" id="KW-1185">Reference proteome</keyword>
<evidence type="ECO:0000256" key="5">
    <source>
        <dbReference type="ARBA" id="ARBA00022694"/>
    </source>
</evidence>
<dbReference type="GO" id="GO:0002949">
    <property type="term" value="P:tRNA threonylcarbamoyladenosine modification"/>
    <property type="evidence" value="ECO:0007669"/>
    <property type="project" value="InterPro"/>
</dbReference>
<organism evidence="8 9">
    <name type="scientific">Solimonas fluminis</name>
    <dbReference type="NCBI Taxonomy" id="2086571"/>
    <lineage>
        <taxon>Bacteria</taxon>
        <taxon>Pseudomonadati</taxon>
        <taxon>Pseudomonadota</taxon>
        <taxon>Gammaproteobacteria</taxon>
        <taxon>Nevskiales</taxon>
        <taxon>Nevskiaceae</taxon>
        <taxon>Solimonas</taxon>
    </lineage>
</organism>
<protein>
    <recommendedName>
        <fullName evidence="3">tRNA threonylcarbamoyladenosine biosynthesis protein TsaB</fullName>
    </recommendedName>
    <alternativeName>
        <fullName evidence="6">t(6)A37 threonylcarbamoyladenosine biosynthesis protein TsaB</fullName>
    </alternativeName>
</protein>
<name>A0A2S5TDI2_9GAMM</name>
<dbReference type="AlphaFoldDB" id="A0A2S5TDI2"/>
<dbReference type="GO" id="GO:0016740">
    <property type="term" value="F:transferase activity"/>
    <property type="evidence" value="ECO:0007669"/>
    <property type="project" value="UniProtKB-KW"/>
</dbReference>
<gene>
    <name evidence="8" type="primary">tsaB</name>
    <name evidence="8" type="ORF">C3942_16335</name>
</gene>
<evidence type="ECO:0000256" key="2">
    <source>
        <dbReference type="ARBA" id="ARBA00010493"/>
    </source>
</evidence>
<dbReference type="EMBL" id="PSNW01000009">
    <property type="protein sequence ID" value="PPE72982.1"/>
    <property type="molecule type" value="Genomic_DNA"/>
</dbReference>
<dbReference type="RefSeq" id="WP_104231426.1">
    <property type="nucleotide sequence ID" value="NZ_PSNW01000009.1"/>
</dbReference>
<dbReference type="PANTHER" id="PTHR11735:SF11">
    <property type="entry name" value="TRNA THREONYLCARBAMOYLADENOSINE BIOSYNTHESIS PROTEIN TSAB"/>
    <property type="match status" value="1"/>
</dbReference>
<dbReference type="Proteomes" id="UP000238220">
    <property type="component" value="Unassembled WGS sequence"/>
</dbReference>
<comment type="caution">
    <text evidence="8">The sequence shown here is derived from an EMBL/GenBank/DDBJ whole genome shotgun (WGS) entry which is preliminary data.</text>
</comment>
<keyword evidence="4" id="KW-0963">Cytoplasm</keyword>
<dbReference type="InterPro" id="IPR043129">
    <property type="entry name" value="ATPase_NBD"/>
</dbReference>
<evidence type="ECO:0000256" key="3">
    <source>
        <dbReference type="ARBA" id="ARBA00019012"/>
    </source>
</evidence>
<dbReference type="Pfam" id="PF00814">
    <property type="entry name" value="TsaD"/>
    <property type="match status" value="1"/>
</dbReference>
<evidence type="ECO:0000256" key="4">
    <source>
        <dbReference type="ARBA" id="ARBA00022490"/>
    </source>
</evidence>
<dbReference type="NCBIfam" id="TIGR03725">
    <property type="entry name" value="T6A_YeaZ"/>
    <property type="match status" value="1"/>
</dbReference>
<feature type="domain" description="Gcp-like" evidence="7">
    <location>
        <begin position="28"/>
        <end position="133"/>
    </location>
</feature>
<dbReference type="FunFam" id="3.30.420.40:FF:000097">
    <property type="entry name" value="tRNA threonylcarbamoyladenosine biosynthesis protein TsaB"/>
    <property type="match status" value="1"/>
</dbReference>